<dbReference type="InterPro" id="IPR036635">
    <property type="entry name" value="MurB_C_sf"/>
</dbReference>
<evidence type="ECO:0000256" key="12">
    <source>
        <dbReference type="ARBA" id="ARBA00022960"/>
    </source>
</evidence>
<dbReference type="HAMAP" id="MF_00037">
    <property type="entry name" value="MurB"/>
    <property type="match status" value="1"/>
</dbReference>
<evidence type="ECO:0000256" key="15">
    <source>
        <dbReference type="ARBA" id="ARBA00023306"/>
    </source>
</evidence>
<dbReference type="SUPFAM" id="SSF56176">
    <property type="entry name" value="FAD-binding/transporter-associated domain-like"/>
    <property type="match status" value="1"/>
</dbReference>
<dbReference type="InterPro" id="IPR016167">
    <property type="entry name" value="FAD-bd_PCMH_sub1"/>
</dbReference>
<keyword evidence="8 19" id="KW-0132">Cell division</keyword>
<dbReference type="InterPro" id="IPR003170">
    <property type="entry name" value="MurB"/>
</dbReference>
<evidence type="ECO:0000256" key="10">
    <source>
        <dbReference type="ARBA" id="ARBA00022827"/>
    </source>
</evidence>
<dbReference type="InterPro" id="IPR011601">
    <property type="entry name" value="MurB_C"/>
</dbReference>
<dbReference type="GO" id="GO:0051301">
    <property type="term" value="P:cell division"/>
    <property type="evidence" value="ECO:0007669"/>
    <property type="project" value="UniProtKB-KW"/>
</dbReference>
<dbReference type="PROSITE" id="PS51387">
    <property type="entry name" value="FAD_PCMH"/>
    <property type="match status" value="1"/>
</dbReference>
<comment type="pathway">
    <text evidence="4 19">Cell wall biogenesis; peptidoglycan biosynthesis.</text>
</comment>
<dbReference type="AlphaFoldDB" id="A0A848CI62"/>
<dbReference type="Proteomes" id="UP000522333">
    <property type="component" value="Unassembled WGS sequence"/>
</dbReference>
<comment type="cofactor">
    <cofactor evidence="1 19">
        <name>FAD</name>
        <dbReference type="ChEBI" id="CHEBI:57692"/>
    </cofactor>
</comment>
<evidence type="ECO:0000256" key="13">
    <source>
        <dbReference type="ARBA" id="ARBA00022984"/>
    </source>
</evidence>
<dbReference type="Gene3D" id="3.30.43.10">
    <property type="entry name" value="Uridine Diphospho-n-acetylenolpyruvylglucosamine Reductase, domain 2"/>
    <property type="match status" value="1"/>
</dbReference>
<evidence type="ECO:0000313" key="22">
    <source>
        <dbReference type="Proteomes" id="UP000522333"/>
    </source>
</evidence>
<feature type="active site" evidence="19">
    <location>
        <position position="287"/>
    </location>
</feature>
<dbReference type="InterPro" id="IPR036318">
    <property type="entry name" value="FAD-bd_PCMH-like_sf"/>
</dbReference>
<sequence length="292" mass="31328">MREILSPSLAERTSLHLGGRAIAELVLERAEDYPLLAERLQQLGGSPFIIGAGTNLLARDGELPVVLLRSAIKEDPEIVWESEARAHVRVGAGVPLPRLLGFCARRGLGGLEGLVGIPGSVGGAVAMNAGSYGCETCRNLLEIKAVVDGRPRVFPAAELQYGYRTLLVDGKKNGFLVLEATFDLTKTDRDGISKLMHRNICEKKSKQPVTAWSAGCVFKNPAPDKPAGILLDRAGFRGRRLGGMAFSTMHANFLINEGNGSASAAFELIESARQGVLEQFGITLETEVRIVP</sequence>
<keyword evidence="9 19" id="KW-0285">Flavoprotein</keyword>
<keyword evidence="11 19" id="KW-0521">NADP</keyword>
<evidence type="ECO:0000256" key="2">
    <source>
        <dbReference type="ARBA" id="ARBA00003921"/>
    </source>
</evidence>
<keyword evidence="7 19" id="KW-0963">Cytoplasm</keyword>
<organism evidence="21 22">
    <name type="scientific">Desulfovibrio piger</name>
    <dbReference type="NCBI Taxonomy" id="901"/>
    <lineage>
        <taxon>Bacteria</taxon>
        <taxon>Pseudomonadati</taxon>
        <taxon>Thermodesulfobacteriota</taxon>
        <taxon>Desulfovibrionia</taxon>
        <taxon>Desulfovibrionales</taxon>
        <taxon>Desulfovibrionaceae</taxon>
        <taxon>Desulfovibrio</taxon>
    </lineage>
</organism>
<comment type="function">
    <text evidence="2 19">Cell wall formation.</text>
</comment>
<evidence type="ECO:0000256" key="14">
    <source>
        <dbReference type="ARBA" id="ARBA00023002"/>
    </source>
</evidence>
<evidence type="ECO:0000259" key="20">
    <source>
        <dbReference type="PROSITE" id="PS51387"/>
    </source>
</evidence>
<keyword evidence="16 19" id="KW-0961">Cell wall biogenesis/degradation</keyword>
<evidence type="ECO:0000256" key="8">
    <source>
        <dbReference type="ARBA" id="ARBA00022618"/>
    </source>
</evidence>
<dbReference type="InterPro" id="IPR016166">
    <property type="entry name" value="FAD-bd_PCMH"/>
</dbReference>
<evidence type="ECO:0000256" key="16">
    <source>
        <dbReference type="ARBA" id="ARBA00023316"/>
    </source>
</evidence>
<dbReference type="NCBIfam" id="TIGR00179">
    <property type="entry name" value="murB"/>
    <property type="match status" value="1"/>
</dbReference>
<name>A0A848CI62_9BACT</name>
<dbReference type="GO" id="GO:0071949">
    <property type="term" value="F:FAD binding"/>
    <property type="evidence" value="ECO:0007669"/>
    <property type="project" value="InterPro"/>
</dbReference>
<dbReference type="PANTHER" id="PTHR21071">
    <property type="entry name" value="UDP-N-ACETYLENOLPYRUVOYLGLUCOSAMINE REDUCTASE"/>
    <property type="match status" value="1"/>
</dbReference>
<evidence type="ECO:0000256" key="18">
    <source>
        <dbReference type="ARBA" id="ARBA00048914"/>
    </source>
</evidence>
<protein>
    <recommendedName>
        <fullName evidence="6 19">UDP-N-acetylenolpyruvoylglucosamine reductase</fullName>
        <ecNumber evidence="5 19">1.3.1.98</ecNumber>
    </recommendedName>
    <alternativeName>
        <fullName evidence="17 19">UDP-N-acetylmuramate dehydrogenase</fullName>
    </alternativeName>
</protein>
<dbReference type="GO" id="GO:0008762">
    <property type="term" value="F:UDP-N-acetylmuramate dehydrogenase activity"/>
    <property type="evidence" value="ECO:0007669"/>
    <property type="project" value="UniProtKB-UniRule"/>
</dbReference>
<comment type="subcellular location">
    <subcellularLocation>
        <location evidence="3 19">Cytoplasm</location>
    </subcellularLocation>
</comment>
<keyword evidence="15 19" id="KW-0131">Cell cycle</keyword>
<feature type="domain" description="FAD-binding PCMH-type" evidence="20">
    <location>
        <begin position="17"/>
        <end position="187"/>
    </location>
</feature>
<dbReference type="EMBL" id="JABAFY010000016">
    <property type="protein sequence ID" value="NME52047.1"/>
    <property type="molecule type" value="Genomic_DNA"/>
</dbReference>
<comment type="catalytic activity">
    <reaction evidence="18 19">
        <text>UDP-N-acetyl-alpha-D-muramate + NADP(+) = UDP-N-acetyl-3-O-(1-carboxyvinyl)-alpha-D-glucosamine + NADPH + H(+)</text>
        <dbReference type="Rhea" id="RHEA:12248"/>
        <dbReference type="ChEBI" id="CHEBI:15378"/>
        <dbReference type="ChEBI" id="CHEBI:57783"/>
        <dbReference type="ChEBI" id="CHEBI:58349"/>
        <dbReference type="ChEBI" id="CHEBI:68483"/>
        <dbReference type="ChEBI" id="CHEBI:70757"/>
        <dbReference type="EC" id="1.3.1.98"/>
    </reaction>
</comment>
<comment type="caution">
    <text evidence="21">The sequence shown here is derived from an EMBL/GenBank/DDBJ whole genome shotgun (WGS) entry which is preliminary data.</text>
</comment>
<dbReference type="InterPro" id="IPR006094">
    <property type="entry name" value="Oxid_FAD_bind_N"/>
</dbReference>
<dbReference type="RefSeq" id="WP_168935443.1">
    <property type="nucleotide sequence ID" value="NZ_CAMFBL010000025.1"/>
</dbReference>
<evidence type="ECO:0000256" key="9">
    <source>
        <dbReference type="ARBA" id="ARBA00022630"/>
    </source>
</evidence>
<evidence type="ECO:0000313" key="21">
    <source>
        <dbReference type="EMBL" id="NME52047.1"/>
    </source>
</evidence>
<keyword evidence="13 19" id="KW-0573">Peptidoglycan synthesis</keyword>
<evidence type="ECO:0000256" key="1">
    <source>
        <dbReference type="ARBA" id="ARBA00001974"/>
    </source>
</evidence>
<dbReference type="InterPro" id="IPR016169">
    <property type="entry name" value="FAD-bd_PCMH_sub2"/>
</dbReference>
<evidence type="ECO:0000256" key="11">
    <source>
        <dbReference type="ARBA" id="ARBA00022857"/>
    </source>
</evidence>
<feature type="active site" description="Proton donor" evidence="19">
    <location>
        <position position="216"/>
    </location>
</feature>
<gene>
    <name evidence="19 21" type="primary">murB</name>
    <name evidence="21" type="ORF">HF854_05790</name>
</gene>
<evidence type="ECO:0000256" key="7">
    <source>
        <dbReference type="ARBA" id="ARBA00022490"/>
    </source>
</evidence>
<comment type="similarity">
    <text evidence="19">Belongs to the MurB family.</text>
</comment>
<dbReference type="GO" id="GO:0071555">
    <property type="term" value="P:cell wall organization"/>
    <property type="evidence" value="ECO:0007669"/>
    <property type="project" value="UniProtKB-KW"/>
</dbReference>
<dbReference type="Gene3D" id="3.90.78.10">
    <property type="entry name" value="UDP-N-acetylenolpyruvoylglucosamine reductase, C-terminal domain"/>
    <property type="match status" value="1"/>
</dbReference>
<reference evidence="21 22" key="1">
    <citation type="submission" date="2020-04" db="EMBL/GenBank/DDBJ databases">
        <authorList>
            <person name="Hitch T.C.A."/>
            <person name="Wylensek D."/>
            <person name="Clavel T."/>
        </authorList>
    </citation>
    <scope>NUCLEOTIDE SEQUENCE [LARGE SCALE GENOMIC DNA]</scope>
    <source>
        <strain evidence="21 22">PG-251-APC-1</strain>
    </source>
</reference>
<evidence type="ECO:0000256" key="6">
    <source>
        <dbReference type="ARBA" id="ARBA00015188"/>
    </source>
</evidence>
<dbReference type="Pfam" id="PF01565">
    <property type="entry name" value="FAD_binding_4"/>
    <property type="match status" value="1"/>
</dbReference>
<evidence type="ECO:0000256" key="19">
    <source>
        <dbReference type="HAMAP-Rule" id="MF_00037"/>
    </source>
</evidence>
<proteinExistence type="inferred from homology"/>
<keyword evidence="10 19" id="KW-0274">FAD</keyword>
<dbReference type="SUPFAM" id="SSF56194">
    <property type="entry name" value="Uridine diphospho-N-Acetylenolpyruvylglucosamine reductase, MurB, C-terminal domain"/>
    <property type="match status" value="1"/>
</dbReference>
<accession>A0A848CI62</accession>
<feature type="active site" evidence="19">
    <location>
        <position position="164"/>
    </location>
</feature>
<dbReference type="UniPathway" id="UPA00219"/>
<keyword evidence="12 19" id="KW-0133">Cell shape</keyword>
<evidence type="ECO:0000256" key="17">
    <source>
        <dbReference type="ARBA" id="ARBA00031026"/>
    </source>
</evidence>
<dbReference type="Gene3D" id="3.30.465.10">
    <property type="match status" value="1"/>
</dbReference>
<evidence type="ECO:0000256" key="4">
    <source>
        <dbReference type="ARBA" id="ARBA00004752"/>
    </source>
</evidence>
<dbReference type="Pfam" id="PF02873">
    <property type="entry name" value="MurB_C"/>
    <property type="match status" value="1"/>
</dbReference>
<dbReference type="GO" id="GO:0008360">
    <property type="term" value="P:regulation of cell shape"/>
    <property type="evidence" value="ECO:0007669"/>
    <property type="project" value="UniProtKB-KW"/>
</dbReference>
<keyword evidence="14 19" id="KW-0560">Oxidoreductase</keyword>
<dbReference type="GO" id="GO:0009252">
    <property type="term" value="P:peptidoglycan biosynthetic process"/>
    <property type="evidence" value="ECO:0007669"/>
    <property type="project" value="UniProtKB-UniRule"/>
</dbReference>
<dbReference type="EC" id="1.3.1.98" evidence="5 19"/>
<evidence type="ECO:0000256" key="5">
    <source>
        <dbReference type="ARBA" id="ARBA00012518"/>
    </source>
</evidence>
<dbReference type="PANTHER" id="PTHR21071:SF4">
    <property type="entry name" value="UDP-N-ACETYLENOLPYRUVOYLGLUCOSAMINE REDUCTASE"/>
    <property type="match status" value="1"/>
</dbReference>
<evidence type="ECO:0000256" key="3">
    <source>
        <dbReference type="ARBA" id="ARBA00004496"/>
    </source>
</evidence>
<dbReference type="GO" id="GO:0005829">
    <property type="term" value="C:cytosol"/>
    <property type="evidence" value="ECO:0007669"/>
    <property type="project" value="TreeGrafter"/>
</dbReference>